<sequence length="213" mass="23752">MTVDEAKDYQIDTCLSFDTHALPLHRASPSVSNRHRCLRSSVSVHAVCERSPTPTDAGSKFGMPTHISTDDSVYDENGLTCTRIRKLRACFPCVWLVAFCARRNEPSDHHRWGPGNISIIHDFCVALTIKAAHATEASKMELICTVGAVAGQLAAAQRVAGKHRTFMNHQRCYVCKNIKEKPNEKSALNQRACMKRLKTVNESKENTNSQSRK</sequence>
<dbReference type="AlphaFoldDB" id="A0A2H1W9R1"/>
<gene>
    <name evidence="1" type="ORF">SFRICE_023149</name>
</gene>
<organism evidence="1">
    <name type="scientific">Spodoptera frugiperda</name>
    <name type="common">Fall armyworm</name>
    <dbReference type="NCBI Taxonomy" id="7108"/>
    <lineage>
        <taxon>Eukaryota</taxon>
        <taxon>Metazoa</taxon>
        <taxon>Ecdysozoa</taxon>
        <taxon>Arthropoda</taxon>
        <taxon>Hexapoda</taxon>
        <taxon>Insecta</taxon>
        <taxon>Pterygota</taxon>
        <taxon>Neoptera</taxon>
        <taxon>Endopterygota</taxon>
        <taxon>Lepidoptera</taxon>
        <taxon>Glossata</taxon>
        <taxon>Ditrysia</taxon>
        <taxon>Noctuoidea</taxon>
        <taxon>Noctuidae</taxon>
        <taxon>Amphipyrinae</taxon>
        <taxon>Spodoptera</taxon>
    </lineage>
</organism>
<accession>A0A2H1W9R1</accession>
<reference evidence="1" key="1">
    <citation type="submission" date="2016-07" db="EMBL/GenBank/DDBJ databases">
        <authorList>
            <person name="Bretaudeau A."/>
        </authorList>
    </citation>
    <scope>NUCLEOTIDE SEQUENCE</scope>
    <source>
        <strain evidence="1">Rice</strain>
        <tissue evidence="1">Whole body</tissue>
    </source>
</reference>
<proteinExistence type="predicted"/>
<dbReference type="EMBL" id="ODYU01007154">
    <property type="protein sequence ID" value="SOQ49686.1"/>
    <property type="molecule type" value="Genomic_DNA"/>
</dbReference>
<evidence type="ECO:0000313" key="1">
    <source>
        <dbReference type="EMBL" id="SOQ49686.1"/>
    </source>
</evidence>
<protein>
    <submittedName>
        <fullName evidence="1">SFRICE_023149</fullName>
    </submittedName>
</protein>
<name>A0A2H1W9R1_SPOFR</name>